<accession>A0AC34FVH0</accession>
<dbReference type="Proteomes" id="UP000887579">
    <property type="component" value="Unplaced"/>
</dbReference>
<organism evidence="1 2">
    <name type="scientific">Panagrolaimus sp. ES5</name>
    <dbReference type="NCBI Taxonomy" id="591445"/>
    <lineage>
        <taxon>Eukaryota</taxon>
        <taxon>Metazoa</taxon>
        <taxon>Ecdysozoa</taxon>
        <taxon>Nematoda</taxon>
        <taxon>Chromadorea</taxon>
        <taxon>Rhabditida</taxon>
        <taxon>Tylenchina</taxon>
        <taxon>Panagrolaimomorpha</taxon>
        <taxon>Panagrolaimoidea</taxon>
        <taxon>Panagrolaimidae</taxon>
        <taxon>Panagrolaimus</taxon>
    </lineage>
</organism>
<dbReference type="WBParaSite" id="ES5_v2.g21410.t1">
    <property type="protein sequence ID" value="ES5_v2.g21410.t1"/>
    <property type="gene ID" value="ES5_v2.g21410"/>
</dbReference>
<proteinExistence type="predicted"/>
<sequence length="112" mass="13000">MSAYENACVCGKRFDNNCAHFLSNWLIKNDKMEVKLPGCYPCSAGRPIRAKEVREYFLMKHFNRMFNDPGKECFIYCEQKETGQGHVYFGTKTKCVAGTGLYSKANYFEYFL</sequence>
<protein>
    <submittedName>
        <fullName evidence="2">SWIM-type domain-containing protein</fullName>
    </submittedName>
</protein>
<name>A0AC34FVH0_9BILA</name>
<reference evidence="2" key="1">
    <citation type="submission" date="2022-11" db="UniProtKB">
        <authorList>
            <consortium name="WormBaseParasite"/>
        </authorList>
    </citation>
    <scope>IDENTIFICATION</scope>
</reference>
<evidence type="ECO:0000313" key="1">
    <source>
        <dbReference type="Proteomes" id="UP000887579"/>
    </source>
</evidence>
<evidence type="ECO:0000313" key="2">
    <source>
        <dbReference type="WBParaSite" id="ES5_v2.g21410.t1"/>
    </source>
</evidence>